<feature type="region of interest" description="Disordered" evidence="1">
    <location>
        <begin position="658"/>
        <end position="677"/>
    </location>
</feature>
<sequence>MATFVQPTQALPSWLTLVSTEVTDANGDVSTSFATMTLPLTYFGPSIPLGTDGIWTYGGLTPPPSTSSQPTPTPAPSATPSSPTETSSSTTEFTSSSSSTSLSSPTSLSSTTSSLSVPTATPAGTSHGISPATLGAILGSVLGFILLVLIGLVIFLLCRQRQRRQAPEEPGETSSFWNRSTSLFSRPARSAATPIWTGWEIVQPPEYRTHVEEDTRSPGEGSPRGSGEEHDPFLTRRSLRDATFTEEMSQTKSGTETLVSLPAAAVVGGGTTRSSPPRTGHIIDPELLSRMMSEQDEPHTPPPPGIRLVEASPQIGENSPLLPPRRLDPDGLGVLSAVRTSHGSGHSRKDSLDRSLGSQKSLGSLELDPQEGVELLTARRVKVGDTDTPRTISTSLLNDPEAGPSTGYRDPLGLSSLSGRLGRFSWFKRLSGATQSDPHLVIPTVDPYTRTPPRGHSRRDSRSRPSSWRPPANDPDLNPSPNNSRNSRGSNLGYLTAGSRPISSVSARSGTSGNTVYHDAVSTPVSDNYDVPSTIAVIEDSPTVPTFSQSGSSSTPRAGGAGSETLSVPTDPPTYDDSQAQSHASDQGQTVDILDIPAPAPASPFVNARPAFPPGLVALPTPRTWRDSYSSSNSPLTNRSSIGIQIDVLEEEPPLAREGWRNISTGGGDGLRDPRRTTFGMPVVIHQPSHISEEASLHSMRSHLDPYSSHSPSGSAPASHHTLTASGSSRPSGSSHSHDRTMSSNRSLAHSSSVSEFDRRRASEVADVGLSSPPLSAVFGGRSGRGSMGSPPYTRPGSPSSPVRGTFPPINELSASSSRTPLLTNDGTITSSRTNDTNTNSSMTTALTDPITGVRMHFPSVPWRNSLEPEHEEHSWNGSRRSHPPNDDMW</sequence>
<feature type="compositionally biased region" description="Low complexity" evidence="1">
    <location>
        <begin position="828"/>
        <end position="845"/>
    </location>
</feature>
<gene>
    <name evidence="3" type="ORF">QCA50_018439</name>
</gene>
<keyword evidence="2" id="KW-0812">Transmembrane</keyword>
<keyword evidence="4" id="KW-1185">Reference proteome</keyword>
<feature type="region of interest" description="Disordered" evidence="1">
    <location>
        <begin position="206"/>
        <end position="257"/>
    </location>
</feature>
<feature type="compositionally biased region" description="Basic and acidic residues" evidence="1">
    <location>
        <begin position="207"/>
        <end position="217"/>
    </location>
</feature>
<feature type="compositionally biased region" description="Polar residues" evidence="1">
    <location>
        <begin position="501"/>
        <end position="515"/>
    </location>
</feature>
<feature type="region of interest" description="Disordered" evidence="1">
    <location>
        <begin position="693"/>
        <end position="890"/>
    </location>
</feature>
<accession>A0AAW0FMR3</accession>
<feature type="region of interest" description="Disordered" evidence="1">
    <location>
        <begin position="386"/>
        <end position="412"/>
    </location>
</feature>
<organism evidence="3 4">
    <name type="scientific">Cerrena zonata</name>
    <dbReference type="NCBI Taxonomy" id="2478898"/>
    <lineage>
        <taxon>Eukaryota</taxon>
        <taxon>Fungi</taxon>
        <taxon>Dikarya</taxon>
        <taxon>Basidiomycota</taxon>
        <taxon>Agaricomycotina</taxon>
        <taxon>Agaricomycetes</taxon>
        <taxon>Polyporales</taxon>
        <taxon>Cerrenaceae</taxon>
        <taxon>Cerrena</taxon>
    </lineage>
</organism>
<feature type="compositionally biased region" description="Pro residues" evidence="1">
    <location>
        <begin position="61"/>
        <end position="77"/>
    </location>
</feature>
<proteinExistence type="predicted"/>
<feature type="region of interest" description="Disordered" evidence="1">
    <location>
        <begin position="315"/>
        <end position="368"/>
    </location>
</feature>
<keyword evidence="2" id="KW-0472">Membrane</keyword>
<feature type="compositionally biased region" description="Polar residues" evidence="1">
    <location>
        <begin position="576"/>
        <end position="588"/>
    </location>
</feature>
<feature type="region of interest" description="Disordered" evidence="1">
    <location>
        <begin position="54"/>
        <end position="126"/>
    </location>
</feature>
<dbReference type="AlphaFoldDB" id="A0AAW0FMR3"/>
<feature type="compositionally biased region" description="Polar residues" evidence="1">
    <location>
        <begin position="742"/>
        <end position="755"/>
    </location>
</feature>
<feature type="compositionally biased region" description="Polar residues" evidence="1">
    <location>
        <begin position="813"/>
        <end position="827"/>
    </location>
</feature>
<feature type="compositionally biased region" description="Polar residues" evidence="1">
    <location>
        <begin position="246"/>
        <end position="257"/>
    </location>
</feature>
<evidence type="ECO:0000313" key="3">
    <source>
        <dbReference type="EMBL" id="KAK7678567.1"/>
    </source>
</evidence>
<dbReference type="CDD" id="cd12087">
    <property type="entry name" value="TM_EGFR-like"/>
    <property type="match status" value="1"/>
</dbReference>
<feature type="region of interest" description="Disordered" evidence="1">
    <location>
        <begin position="540"/>
        <end position="588"/>
    </location>
</feature>
<evidence type="ECO:0000256" key="1">
    <source>
        <dbReference type="SAM" id="MobiDB-lite"/>
    </source>
</evidence>
<feature type="compositionally biased region" description="Polar residues" evidence="1">
    <location>
        <begin position="543"/>
        <end position="556"/>
    </location>
</feature>
<evidence type="ECO:0000256" key="2">
    <source>
        <dbReference type="SAM" id="Phobius"/>
    </source>
</evidence>
<feature type="transmembrane region" description="Helical" evidence="2">
    <location>
        <begin position="134"/>
        <end position="158"/>
    </location>
</feature>
<keyword evidence="2" id="KW-1133">Transmembrane helix</keyword>
<protein>
    <submittedName>
        <fullName evidence="3">Uncharacterized protein</fullName>
    </submittedName>
</protein>
<feature type="region of interest" description="Disordered" evidence="1">
    <location>
        <begin position="437"/>
        <end position="528"/>
    </location>
</feature>
<evidence type="ECO:0000313" key="4">
    <source>
        <dbReference type="Proteomes" id="UP001385951"/>
    </source>
</evidence>
<feature type="compositionally biased region" description="Low complexity" evidence="1">
    <location>
        <begin position="78"/>
        <end position="123"/>
    </location>
</feature>
<feature type="compositionally biased region" description="Low complexity" evidence="1">
    <location>
        <begin position="464"/>
        <end position="493"/>
    </location>
</feature>
<dbReference type="EMBL" id="JASBNA010000070">
    <property type="protein sequence ID" value="KAK7678567.1"/>
    <property type="molecule type" value="Genomic_DNA"/>
</dbReference>
<feature type="compositionally biased region" description="Low complexity" evidence="1">
    <location>
        <begin position="708"/>
        <end position="735"/>
    </location>
</feature>
<reference evidence="3 4" key="1">
    <citation type="submission" date="2022-09" db="EMBL/GenBank/DDBJ databases">
        <authorList>
            <person name="Palmer J.M."/>
        </authorList>
    </citation>
    <scope>NUCLEOTIDE SEQUENCE [LARGE SCALE GENOMIC DNA]</scope>
    <source>
        <strain evidence="3 4">DSM 7382</strain>
    </source>
</reference>
<feature type="compositionally biased region" description="Basic and acidic residues" evidence="1">
    <location>
        <begin position="226"/>
        <end position="240"/>
    </location>
</feature>
<name>A0AAW0FMR3_9APHY</name>
<comment type="caution">
    <text evidence="3">The sequence shown here is derived from an EMBL/GenBank/DDBJ whole genome shotgun (WGS) entry which is preliminary data.</text>
</comment>
<dbReference type="Proteomes" id="UP001385951">
    <property type="component" value="Unassembled WGS sequence"/>
</dbReference>